<evidence type="ECO:0000256" key="2">
    <source>
        <dbReference type="SAM" id="SignalP"/>
    </source>
</evidence>
<name>A0ABN8CDG5_9STRA</name>
<feature type="signal peptide" evidence="2">
    <location>
        <begin position="1"/>
        <end position="17"/>
    </location>
</feature>
<protein>
    <recommendedName>
        <fullName evidence="5">RxLR effector protein</fullName>
    </recommendedName>
</protein>
<feature type="chain" id="PRO_5045626564" description="RxLR effector protein" evidence="2">
    <location>
        <begin position="18"/>
        <end position="198"/>
    </location>
</feature>
<feature type="compositionally biased region" description="Basic and acidic residues" evidence="1">
    <location>
        <begin position="171"/>
        <end position="182"/>
    </location>
</feature>
<evidence type="ECO:0008006" key="5">
    <source>
        <dbReference type="Google" id="ProtNLM"/>
    </source>
</evidence>
<gene>
    <name evidence="3" type="ORF">PFR001_LOCUS7309</name>
</gene>
<organism evidence="3 4">
    <name type="scientific">Peronospora farinosa</name>
    <dbReference type="NCBI Taxonomy" id="134698"/>
    <lineage>
        <taxon>Eukaryota</taxon>
        <taxon>Sar</taxon>
        <taxon>Stramenopiles</taxon>
        <taxon>Oomycota</taxon>
        <taxon>Peronosporomycetes</taxon>
        <taxon>Peronosporales</taxon>
        <taxon>Peronosporaceae</taxon>
        <taxon>Peronospora</taxon>
    </lineage>
</organism>
<evidence type="ECO:0000313" key="4">
    <source>
        <dbReference type="Proteomes" id="UP001157938"/>
    </source>
</evidence>
<dbReference type="Proteomes" id="UP001157938">
    <property type="component" value="Unassembled WGS sequence"/>
</dbReference>
<sequence length="198" mass="22438">MHLNLFLLLVTLTSIACDSIVASSKGLIQVKTLDVNSQRERTDGMRRNLREEVTEADIADGEERTPFNFQSLMADSKTSANNLNFDDAVLGDKLTRFKSLNDLNDLNGALLKKKVKDLKRTERFNRFDNALSGEEGNKLTRSKSLNDLNDLDDALPREKVSKFKRTQAFKRTDGALPREKVSKFKRTQAFKRTDDALP</sequence>
<keyword evidence="4" id="KW-1185">Reference proteome</keyword>
<accession>A0ABN8CDG5</accession>
<dbReference type="EMBL" id="CAKLBC010001454">
    <property type="protein sequence ID" value="CAH0492087.1"/>
    <property type="molecule type" value="Genomic_DNA"/>
</dbReference>
<feature type="region of interest" description="Disordered" evidence="1">
    <location>
        <begin position="171"/>
        <end position="198"/>
    </location>
</feature>
<evidence type="ECO:0000313" key="3">
    <source>
        <dbReference type="EMBL" id="CAH0492087.1"/>
    </source>
</evidence>
<keyword evidence="2" id="KW-0732">Signal</keyword>
<reference evidence="3 4" key="1">
    <citation type="submission" date="2021-11" db="EMBL/GenBank/DDBJ databases">
        <authorList>
            <person name="Islam A."/>
            <person name="Islam S."/>
            <person name="Flora M.S."/>
            <person name="Rahman M."/>
            <person name="Ziaur R.M."/>
            <person name="Epstein J.H."/>
            <person name="Hassan M."/>
            <person name="Klassen M."/>
            <person name="Woodard K."/>
            <person name="Webb A."/>
            <person name="Webby R.J."/>
            <person name="El Zowalaty M.E."/>
        </authorList>
    </citation>
    <scope>NUCLEOTIDE SEQUENCE [LARGE SCALE GENOMIC DNA]</scope>
    <source>
        <strain evidence="3">Pf1</strain>
    </source>
</reference>
<proteinExistence type="predicted"/>
<evidence type="ECO:0000256" key="1">
    <source>
        <dbReference type="SAM" id="MobiDB-lite"/>
    </source>
</evidence>
<comment type="caution">
    <text evidence="3">The sequence shown here is derived from an EMBL/GenBank/DDBJ whole genome shotgun (WGS) entry which is preliminary data.</text>
</comment>